<reference evidence="3 4" key="1">
    <citation type="submission" date="2020-01" db="EMBL/GenBank/DDBJ databases">
        <title>The possibility of degradation of plastic by Microbulbifer hydrolyticus IRE-31.</title>
        <authorList>
            <person name="Liu L."/>
        </authorList>
    </citation>
    <scope>NUCLEOTIDE SEQUENCE [LARGE SCALE GENOMIC DNA]</scope>
    <source>
        <strain evidence="3 4">IRE-31</strain>
    </source>
</reference>
<evidence type="ECO:0008006" key="6">
    <source>
        <dbReference type="Google" id="ProtNLM"/>
    </source>
</evidence>
<organism evidence="2 5">
    <name type="scientific">Microbulbifer hydrolyticus</name>
    <dbReference type="NCBI Taxonomy" id="48074"/>
    <lineage>
        <taxon>Bacteria</taxon>
        <taxon>Pseudomonadati</taxon>
        <taxon>Pseudomonadota</taxon>
        <taxon>Gammaproteobacteria</taxon>
        <taxon>Cellvibrionales</taxon>
        <taxon>Microbulbiferaceae</taxon>
        <taxon>Microbulbifer</taxon>
    </lineage>
</organism>
<accession>A0A6P1T8P8</accession>
<dbReference type="AlphaFoldDB" id="A0A6P1T8P8"/>
<feature type="signal peptide" evidence="1">
    <location>
        <begin position="1"/>
        <end position="25"/>
    </location>
</feature>
<name>A0A6P1T8P8_9GAMM</name>
<feature type="chain" id="PRO_5044645520" description="Rap1a immunity protein domain-containing protein" evidence="1">
    <location>
        <begin position="26"/>
        <end position="149"/>
    </location>
</feature>
<dbReference type="OrthoDB" id="5733968at2"/>
<dbReference type="Proteomes" id="UP000464675">
    <property type="component" value="Chromosome"/>
</dbReference>
<evidence type="ECO:0000256" key="1">
    <source>
        <dbReference type="SAM" id="SignalP"/>
    </source>
</evidence>
<sequence length="149" mass="16085">MKRLLLRAFAPAALATLVLGQPAVALEPLTGTGLVEACRAYQVDPLGSGATTCRAYIQGYLSASTEIVAAEDRPSQFVARAIRTRASRLSEDAEQRLSSRYCLPESETINALITKVAEVSPPLAEEATAESVMLTVFDRHYRCEDVIGK</sequence>
<keyword evidence="4" id="KW-1185">Reference proteome</keyword>
<dbReference type="Proteomes" id="UP000563601">
    <property type="component" value="Unassembled WGS sequence"/>
</dbReference>
<dbReference type="EMBL" id="JACHHR010000002">
    <property type="protein sequence ID" value="MBB5211020.1"/>
    <property type="molecule type" value="Genomic_DNA"/>
</dbReference>
<proteinExistence type="predicted"/>
<evidence type="ECO:0000313" key="3">
    <source>
        <dbReference type="EMBL" id="QHQ38171.1"/>
    </source>
</evidence>
<dbReference type="RefSeq" id="WP_161857507.1">
    <property type="nucleotide sequence ID" value="NZ_CP047491.1"/>
</dbReference>
<reference evidence="2 5" key="2">
    <citation type="submission" date="2020-08" db="EMBL/GenBank/DDBJ databases">
        <title>Genomic Encyclopedia of Type Strains, Phase IV (KMG-IV): sequencing the most valuable type-strain genomes for metagenomic binning, comparative biology and taxonomic classification.</title>
        <authorList>
            <person name="Goeker M."/>
        </authorList>
    </citation>
    <scope>NUCLEOTIDE SEQUENCE [LARGE SCALE GENOMIC DNA]</scope>
    <source>
        <strain evidence="2 5">DSM 11525</strain>
    </source>
</reference>
<dbReference type="EMBL" id="CP047491">
    <property type="protein sequence ID" value="QHQ38171.1"/>
    <property type="molecule type" value="Genomic_DNA"/>
</dbReference>
<evidence type="ECO:0000313" key="5">
    <source>
        <dbReference type="Proteomes" id="UP000563601"/>
    </source>
</evidence>
<protein>
    <recommendedName>
        <fullName evidence="6">Rap1a immunity protein domain-containing protein</fullName>
    </recommendedName>
</protein>
<gene>
    <name evidence="3" type="ORF">GTQ55_03645</name>
    <name evidence="2" type="ORF">HNQ53_001238</name>
</gene>
<evidence type="ECO:0000313" key="4">
    <source>
        <dbReference type="Proteomes" id="UP000464675"/>
    </source>
</evidence>
<keyword evidence="1" id="KW-0732">Signal</keyword>
<evidence type="ECO:0000313" key="2">
    <source>
        <dbReference type="EMBL" id="MBB5211020.1"/>
    </source>
</evidence>